<comment type="caution">
    <text evidence="1">The sequence shown here is derived from an EMBL/GenBank/DDBJ whole genome shotgun (WGS) entry which is preliminary data.</text>
</comment>
<proteinExistence type="predicted"/>
<organism evidence="1 2">
    <name type="scientific">Pedobacter duraquae</name>
    <dbReference type="NCBI Taxonomy" id="425511"/>
    <lineage>
        <taxon>Bacteria</taxon>
        <taxon>Pseudomonadati</taxon>
        <taxon>Bacteroidota</taxon>
        <taxon>Sphingobacteriia</taxon>
        <taxon>Sphingobacteriales</taxon>
        <taxon>Sphingobacteriaceae</taxon>
        <taxon>Pedobacter</taxon>
    </lineage>
</organism>
<accession>A0A4R6IG26</accession>
<dbReference type="AlphaFoldDB" id="A0A4R6IG26"/>
<gene>
    <name evidence="1" type="ORF">CLV32_3344</name>
</gene>
<dbReference type="Proteomes" id="UP000295499">
    <property type="component" value="Unassembled WGS sequence"/>
</dbReference>
<keyword evidence="2" id="KW-1185">Reference proteome</keyword>
<dbReference type="RefSeq" id="WP_133557429.1">
    <property type="nucleotide sequence ID" value="NZ_SNWM01000004.1"/>
</dbReference>
<dbReference type="EMBL" id="SNWM01000004">
    <property type="protein sequence ID" value="TDO20711.1"/>
    <property type="molecule type" value="Genomic_DNA"/>
</dbReference>
<evidence type="ECO:0000313" key="1">
    <source>
        <dbReference type="EMBL" id="TDO20711.1"/>
    </source>
</evidence>
<reference evidence="1 2" key="1">
    <citation type="submission" date="2019-03" db="EMBL/GenBank/DDBJ databases">
        <title>Genomic Encyclopedia of Archaeal and Bacterial Type Strains, Phase II (KMG-II): from individual species to whole genera.</title>
        <authorList>
            <person name="Goeker M."/>
        </authorList>
    </citation>
    <scope>NUCLEOTIDE SEQUENCE [LARGE SCALE GENOMIC DNA]</scope>
    <source>
        <strain evidence="1 2">DSM 19034</strain>
    </source>
</reference>
<evidence type="ECO:0000313" key="2">
    <source>
        <dbReference type="Proteomes" id="UP000295499"/>
    </source>
</evidence>
<sequence>MSRGINHCYWKTNGGPLARCELGKTYYLYDKDTNEFLVDETCVDADNKNKKTTVANARWSVIYNELFATVEKGGEPQWAKLGPGAESVKKWGIGTRYKTGSSLKFSPSGSNFYFGFKQRIELFSYNPGSGFYFHVLPVGKNSINFAYFYESERVRRYGEMISVQVAFHGYNLDKHNDYEGWIYLLDADKSAALRDTEALRSANLWEKPKSFAIDGSTSANNFNYTYAQTFPIDIAWKKGENKQKNFTVAVEVYKKIKSKSGKVISLQRVEVKNFGAEPTKDLITYDTNVLKIKDTDQKESISSRFMVSEELMDHYLQRTEQAKVEQIQYIGDIRYTHKEFDPCGYSTITVNDADHASVIFDENATDGEIDKTAKTFDVITGDVRKDITIKVGALTTKGVLCNGLLLAAGEKHSARKNLFQMDKVMPALRLEGKAFVTRPDISDKKDQDVVPDGQRGESKDVSEVQEWIENRDYKFQGEDTVVLMLRYVYNKTFLEKYTSKVTKDDVTSVNALWVLNHFLLTRDKVQTYYLPVSTCRYPNQLVKVKIYPDMEWELAALVAVPAWKKTVFKFESSRQDLRGYHNNFAFAHTRQTLEAKVETESKVGVDVTLTATTSGNTFQAGYKIEKAVKKTVATFNSVYNGLAVFDGRSPTASRNSAAIRTGSVRKFEFNIDPPNVAFALKWKHALATSPKFAGQIGTRIEGGVALKPFIGIGITVDLIPIASKLAGAVGTAIEWIIKALEYAIDGLDIYFNFKLEAEIAAELSIGWHDLDGWDEKAKREITMLLKATLEAGVDYEGTVIASVVRGDVTEETLETFKAKASIGGGVEYKEAWDSDKQGMFKTVTVEFTGMKANLEVYAAIVRRKKTVINPDWKETSDKKVDVKASKEFVLLDKKTWYGPKKIYTDDETDDDEDKNKK</sequence>
<dbReference type="OrthoDB" id="1207102at2"/>
<protein>
    <submittedName>
        <fullName evidence="1">Uncharacterized protein</fullName>
    </submittedName>
</protein>
<name>A0A4R6IG26_9SPHI</name>